<sequence length="210" mass="22531">MSDGATLWNAVHQERHRLVGDLQRISDEQWQVPSLCPGWTVHDVLAHLVDSATTTRLGFVRQMVFSRFDFDRANAVGVARHRRSDAQETLEAFRAAAGRTDSPPASLATRLVEAYVHGEDIRRPLGLTAHYPTEHVVTALSYMARTGAGLGGGKERVEGLRLSPSDFDGPIGQGPEVRGGAISLLMATSGRSVHPSELTGAGASTLAARA</sequence>
<keyword evidence="3" id="KW-1185">Reference proteome</keyword>
<gene>
    <name evidence="2" type="ORF">I601_3084</name>
</gene>
<evidence type="ECO:0000259" key="1">
    <source>
        <dbReference type="Pfam" id="PF11716"/>
    </source>
</evidence>
<dbReference type="InterPro" id="IPR034660">
    <property type="entry name" value="DinB/YfiT-like"/>
</dbReference>
<dbReference type="EMBL" id="CP015079">
    <property type="protein sequence ID" value="ANH39492.1"/>
    <property type="molecule type" value="Genomic_DNA"/>
</dbReference>
<keyword evidence="2" id="KW-0413">Isomerase</keyword>
<dbReference type="RefSeq" id="WP_068111507.1">
    <property type="nucleotide sequence ID" value="NZ_CP015079.1"/>
</dbReference>
<accession>A0A1A9GPA6</accession>
<dbReference type="Gene3D" id="1.20.120.450">
    <property type="entry name" value="dinb family like domain"/>
    <property type="match status" value="1"/>
</dbReference>
<proteinExistence type="predicted"/>
<dbReference type="OrthoDB" id="5178565at2"/>
<evidence type="ECO:0000313" key="3">
    <source>
        <dbReference type="Proteomes" id="UP000077868"/>
    </source>
</evidence>
<dbReference type="InterPro" id="IPR017517">
    <property type="entry name" value="Maleyloyr_isom"/>
</dbReference>
<dbReference type="KEGG" id="ndk:I601_3084"/>
<dbReference type="NCBIfam" id="TIGR03083">
    <property type="entry name" value="maleylpyruvate isomerase family mycothiol-dependent enzyme"/>
    <property type="match status" value="1"/>
</dbReference>
<dbReference type="GO" id="GO:0016853">
    <property type="term" value="F:isomerase activity"/>
    <property type="evidence" value="ECO:0007669"/>
    <property type="project" value="UniProtKB-KW"/>
</dbReference>
<dbReference type="GO" id="GO:0046872">
    <property type="term" value="F:metal ion binding"/>
    <property type="evidence" value="ECO:0007669"/>
    <property type="project" value="InterPro"/>
</dbReference>
<dbReference type="Proteomes" id="UP000077868">
    <property type="component" value="Chromosome"/>
</dbReference>
<dbReference type="Pfam" id="PF11716">
    <property type="entry name" value="MDMPI_N"/>
    <property type="match status" value="1"/>
</dbReference>
<dbReference type="SUPFAM" id="SSF109854">
    <property type="entry name" value="DinB/YfiT-like putative metalloenzymes"/>
    <property type="match status" value="1"/>
</dbReference>
<dbReference type="InterPro" id="IPR024344">
    <property type="entry name" value="MDMPI_metal-binding"/>
</dbReference>
<reference evidence="2 3" key="1">
    <citation type="submission" date="2016-03" db="EMBL/GenBank/DDBJ databases">
        <title>Complete genome sequence of a soil Actinobacterium, Nocardioides dokdonensis FR1436.</title>
        <authorList>
            <person name="Kwon S.-K."/>
            <person name="Kim K."/>
            <person name="Kim J.F."/>
        </authorList>
    </citation>
    <scope>NUCLEOTIDE SEQUENCE [LARGE SCALE GENOMIC DNA]</scope>
    <source>
        <strain evidence="2 3">FR1436</strain>
    </source>
</reference>
<dbReference type="AlphaFoldDB" id="A0A1A9GPA6"/>
<protein>
    <submittedName>
        <fullName evidence="2">Mycothiol-dependent maleylpyruvate isomerase</fullName>
    </submittedName>
</protein>
<name>A0A1A9GPA6_9ACTN</name>
<keyword evidence="2" id="KW-0670">Pyruvate</keyword>
<dbReference type="PATRIC" id="fig|1300347.3.peg.3078"/>
<organism evidence="2 3">
    <name type="scientific">Nocardioides dokdonensis FR1436</name>
    <dbReference type="NCBI Taxonomy" id="1300347"/>
    <lineage>
        <taxon>Bacteria</taxon>
        <taxon>Bacillati</taxon>
        <taxon>Actinomycetota</taxon>
        <taxon>Actinomycetes</taxon>
        <taxon>Propionibacteriales</taxon>
        <taxon>Nocardioidaceae</taxon>
        <taxon>Nocardioides</taxon>
    </lineage>
</organism>
<evidence type="ECO:0000313" key="2">
    <source>
        <dbReference type="EMBL" id="ANH39492.1"/>
    </source>
</evidence>
<feature type="domain" description="Mycothiol-dependent maleylpyruvate isomerase metal-binding" evidence="1">
    <location>
        <begin position="12"/>
        <end position="100"/>
    </location>
</feature>
<dbReference type="STRING" id="1300347.I601_3084"/>